<feature type="domain" description="O-antigen ligase-related" evidence="6">
    <location>
        <begin position="208"/>
        <end position="348"/>
    </location>
</feature>
<feature type="transmembrane region" description="Helical" evidence="5">
    <location>
        <begin position="254"/>
        <end position="274"/>
    </location>
</feature>
<keyword evidence="2 5" id="KW-0812">Transmembrane</keyword>
<sequence>MKKFIVSNNILDYLMYIFYAIIPIYFMQFSIGPIFNPKVLLGFEIIILMIWIYKVLFKIKSINMPNLKCNIYLYGMVLFGLIASIFAFYPLNSAITICIIGIGIVYYIMLFDSMYYDYEYSKLSIYLNINNITCMILLLVQVIFYIVGTLKIGKVELSGFYYDYTGGMITSLFANPNTFAMYLSIGLYSNMLLINIKRGKKHVNIINILILMVAIILSGSRTALISTVLVIGLYLIFINNILKKVIYILEKNKKLVICLSVGVIILMVVLLTKIDISNIPLMEKFSGGSRGRVEKWIGVLDLIKDNNIIFGVGNIDNIMDPYYIGLSQTHNAYVNLALRGGIGLLTIFSIYIVKTFIYVHISIKKLDISKSKLLKTMIIIIVGLLITQMFEMGIIFTNVTYFGSIFFMLIMAYIYIIIDKPNEI</sequence>
<keyword evidence="8" id="KW-1185">Reference proteome</keyword>
<dbReference type="RefSeq" id="WP_057545395.1">
    <property type="nucleotide sequence ID" value="NZ_CDNJ01000014.1"/>
</dbReference>
<dbReference type="InterPro" id="IPR007016">
    <property type="entry name" value="O-antigen_ligase-rel_domated"/>
</dbReference>
<keyword evidence="4 5" id="KW-0472">Membrane</keyword>
<feature type="transmembrane region" description="Helical" evidence="5">
    <location>
        <begin position="201"/>
        <end position="217"/>
    </location>
</feature>
<dbReference type="PANTHER" id="PTHR37422">
    <property type="entry name" value="TEICHURONIC ACID BIOSYNTHESIS PROTEIN TUAE"/>
    <property type="match status" value="1"/>
</dbReference>
<evidence type="ECO:0000259" key="6">
    <source>
        <dbReference type="Pfam" id="PF04932"/>
    </source>
</evidence>
<evidence type="ECO:0000313" key="8">
    <source>
        <dbReference type="Proteomes" id="UP000032811"/>
    </source>
</evidence>
<name>A0ABM9RS90_PARSO</name>
<gene>
    <name evidence="7" type="ORF">ATCC9714_28141</name>
</gene>
<feature type="transmembrane region" description="Helical" evidence="5">
    <location>
        <begin position="336"/>
        <end position="361"/>
    </location>
</feature>
<feature type="transmembrane region" description="Helical" evidence="5">
    <location>
        <begin position="69"/>
        <end position="88"/>
    </location>
</feature>
<feature type="transmembrane region" description="Helical" evidence="5">
    <location>
        <begin position="123"/>
        <end position="147"/>
    </location>
</feature>
<feature type="transmembrane region" description="Helical" evidence="5">
    <location>
        <begin position="167"/>
        <end position="189"/>
    </location>
</feature>
<accession>A0ABM9RS90</accession>
<feature type="transmembrane region" description="Helical" evidence="5">
    <location>
        <begin position="39"/>
        <end position="57"/>
    </location>
</feature>
<feature type="transmembrane region" description="Helical" evidence="5">
    <location>
        <begin position="10"/>
        <end position="27"/>
    </location>
</feature>
<dbReference type="GeneID" id="97538637"/>
<keyword evidence="3 5" id="KW-1133">Transmembrane helix</keyword>
<feature type="transmembrane region" description="Helical" evidence="5">
    <location>
        <begin position="373"/>
        <end position="395"/>
    </location>
</feature>
<protein>
    <submittedName>
        <fullName evidence="7">Surface polysaccharide polymerase</fullName>
    </submittedName>
</protein>
<feature type="transmembrane region" description="Helical" evidence="5">
    <location>
        <begin position="401"/>
        <end position="418"/>
    </location>
</feature>
<dbReference type="InterPro" id="IPR051533">
    <property type="entry name" value="WaaL-like"/>
</dbReference>
<feature type="transmembrane region" description="Helical" evidence="5">
    <location>
        <begin position="94"/>
        <end position="111"/>
    </location>
</feature>
<dbReference type="Proteomes" id="UP000032811">
    <property type="component" value="Chromosome 1"/>
</dbReference>
<evidence type="ECO:0000256" key="4">
    <source>
        <dbReference type="ARBA" id="ARBA00023136"/>
    </source>
</evidence>
<evidence type="ECO:0000313" key="7">
    <source>
        <dbReference type="EMBL" id="CEJ74926.1"/>
    </source>
</evidence>
<evidence type="ECO:0000256" key="3">
    <source>
        <dbReference type="ARBA" id="ARBA00022989"/>
    </source>
</evidence>
<evidence type="ECO:0000256" key="5">
    <source>
        <dbReference type="SAM" id="Phobius"/>
    </source>
</evidence>
<dbReference type="Pfam" id="PF04932">
    <property type="entry name" value="Wzy_C"/>
    <property type="match status" value="1"/>
</dbReference>
<evidence type="ECO:0000256" key="2">
    <source>
        <dbReference type="ARBA" id="ARBA00022692"/>
    </source>
</evidence>
<evidence type="ECO:0000256" key="1">
    <source>
        <dbReference type="ARBA" id="ARBA00004141"/>
    </source>
</evidence>
<dbReference type="EMBL" id="LN679998">
    <property type="protein sequence ID" value="CEJ74926.1"/>
    <property type="molecule type" value="Genomic_DNA"/>
</dbReference>
<organism evidence="7 8">
    <name type="scientific">Paraclostridium sordellii</name>
    <name type="common">Clostridium sordellii</name>
    <dbReference type="NCBI Taxonomy" id="1505"/>
    <lineage>
        <taxon>Bacteria</taxon>
        <taxon>Bacillati</taxon>
        <taxon>Bacillota</taxon>
        <taxon>Clostridia</taxon>
        <taxon>Peptostreptococcales</taxon>
        <taxon>Peptostreptococcaceae</taxon>
        <taxon>Paraclostridium</taxon>
    </lineage>
</organism>
<dbReference type="PANTHER" id="PTHR37422:SF13">
    <property type="entry name" value="LIPOPOLYSACCHARIDE BIOSYNTHESIS PROTEIN PA4999-RELATED"/>
    <property type="match status" value="1"/>
</dbReference>
<reference evidence="7 8" key="1">
    <citation type="submission" date="2014-11" db="EMBL/GenBank/DDBJ databases">
        <authorList>
            <person name="Aslett M.A."/>
            <person name="De Silva N."/>
        </authorList>
    </citation>
    <scope>NUCLEOTIDE SEQUENCE [LARGE SCALE GENOMIC DNA]</scope>
    <source>
        <strain evidence="7 8">ATCC9714</strain>
    </source>
</reference>
<comment type="subcellular location">
    <subcellularLocation>
        <location evidence="1">Membrane</location>
        <topology evidence="1">Multi-pass membrane protein</topology>
    </subcellularLocation>
</comment>
<feature type="transmembrane region" description="Helical" evidence="5">
    <location>
        <begin position="223"/>
        <end position="242"/>
    </location>
</feature>
<proteinExistence type="predicted"/>